<protein>
    <submittedName>
        <fullName evidence="3">Hsp70 family protein</fullName>
    </submittedName>
</protein>
<dbReference type="EMBL" id="JAPKNK010000004">
    <property type="protein sequence ID" value="MCX5570005.1"/>
    <property type="molecule type" value="Genomic_DNA"/>
</dbReference>
<dbReference type="InterPro" id="IPR042054">
    <property type="entry name" value="YegD-like"/>
</dbReference>
<evidence type="ECO:0000256" key="1">
    <source>
        <dbReference type="ARBA" id="ARBA00022741"/>
    </source>
</evidence>
<keyword evidence="2" id="KW-0067">ATP-binding</keyword>
<keyword evidence="1" id="KW-0547">Nucleotide-binding</keyword>
<dbReference type="Proteomes" id="UP001144805">
    <property type="component" value="Unassembled WGS sequence"/>
</dbReference>
<dbReference type="Pfam" id="PF00012">
    <property type="entry name" value="HSP70"/>
    <property type="match status" value="2"/>
</dbReference>
<dbReference type="RefSeq" id="WP_266338971.1">
    <property type="nucleotide sequence ID" value="NZ_JAPKNK010000004.1"/>
</dbReference>
<sequence>MAACGLDFGTSNTTLGVSSAEGPELVALDGDSVTIPSAIFFTPDGLPPSVGRAAIRAYVDGTSGRLMRSLKSVLGSSLINEATQVGRGRVSFRSVIAQFVAITRRRAETATGLSIDAVVHGRPVHFVDGDPEGDRKAEEALQAIAQEVGFRHISFQYEPIAAALDYERQVGDEEIALIADIGGGTSDFSIVRLGPARRKKADRLDDILANDGIRVGGTDFDHYLSIGTAMPLLGFGSGMKREGLPVPSGYYHDLATWSSINRLYERGVMQQLHEVRREAQHPELIERLIHVVEEHGGHRLAIDIEAAKIALADEPKVEVLLHWIERGLAMTVDRGVLVDRTRGLADRIAARIGDCLRDAGLTADAIDAVFLTGGSTRLAHVHAAILGTVPGARVVDGDTFGSVGTGLTIEAANRYGVVAA</sequence>
<dbReference type="GO" id="GO:0140662">
    <property type="term" value="F:ATP-dependent protein folding chaperone"/>
    <property type="evidence" value="ECO:0007669"/>
    <property type="project" value="InterPro"/>
</dbReference>
<dbReference type="CDD" id="cd10231">
    <property type="entry name" value="ASKHA_NBD_HSP70_YegD-like"/>
    <property type="match status" value="1"/>
</dbReference>
<keyword evidence="4" id="KW-1185">Reference proteome</keyword>
<gene>
    <name evidence="3" type="ORF">OSH07_12435</name>
</gene>
<organism evidence="3 4">
    <name type="scientific">Kaistia nematophila</name>
    <dbReference type="NCBI Taxonomy" id="2994654"/>
    <lineage>
        <taxon>Bacteria</taxon>
        <taxon>Pseudomonadati</taxon>
        <taxon>Pseudomonadota</taxon>
        <taxon>Alphaproteobacteria</taxon>
        <taxon>Hyphomicrobiales</taxon>
        <taxon>Kaistiaceae</taxon>
        <taxon>Kaistia</taxon>
    </lineage>
</organism>
<dbReference type="Gene3D" id="3.90.640.10">
    <property type="entry name" value="Actin, Chain A, domain 4"/>
    <property type="match status" value="1"/>
</dbReference>
<evidence type="ECO:0000256" key="2">
    <source>
        <dbReference type="ARBA" id="ARBA00022840"/>
    </source>
</evidence>
<proteinExistence type="predicted"/>
<dbReference type="PANTHER" id="PTHR19375">
    <property type="entry name" value="HEAT SHOCK PROTEIN 70KDA"/>
    <property type="match status" value="1"/>
</dbReference>
<reference evidence="3" key="1">
    <citation type="submission" date="2022-11" db="EMBL/GenBank/DDBJ databases">
        <title>Biodiversity and phylogenetic relationships of bacteria.</title>
        <authorList>
            <person name="Machado R.A.R."/>
            <person name="Bhat A."/>
            <person name="Loulou A."/>
            <person name="Kallel S."/>
        </authorList>
    </citation>
    <scope>NUCLEOTIDE SEQUENCE</scope>
    <source>
        <strain evidence="3">K-TC2</strain>
    </source>
</reference>
<evidence type="ECO:0000313" key="4">
    <source>
        <dbReference type="Proteomes" id="UP001144805"/>
    </source>
</evidence>
<dbReference type="AlphaFoldDB" id="A0A9X3IMK7"/>
<name>A0A9X3IMK7_9HYPH</name>
<dbReference type="SUPFAM" id="SSF53067">
    <property type="entry name" value="Actin-like ATPase domain"/>
    <property type="match status" value="2"/>
</dbReference>
<comment type="caution">
    <text evidence="3">The sequence shown here is derived from an EMBL/GenBank/DDBJ whole genome shotgun (WGS) entry which is preliminary data.</text>
</comment>
<dbReference type="GO" id="GO:0005524">
    <property type="term" value="F:ATP binding"/>
    <property type="evidence" value="ECO:0007669"/>
    <property type="project" value="UniProtKB-KW"/>
</dbReference>
<dbReference type="PRINTS" id="PR00301">
    <property type="entry name" value="HEATSHOCK70"/>
</dbReference>
<dbReference type="Gene3D" id="3.30.420.40">
    <property type="match status" value="3"/>
</dbReference>
<evidence type="ECO:0000313" key="3">
    <source>
        <dbReference type="EMBL" id="MCX5570005.1"/>
    </source>
</evidence>
<dbReference type="InterPro" id="IPR013126">
    <property type="entry name" value="Hsp_70_fam"/>
</dbReference>
<dbReference type="InterPro" id="IPR043129">
    <property type="entry name" value="ATPase_NBD"/>
</dbReference>
<accession>A0A9X3IMK7</accession>